<proteinExistence type="predicted"/>
<sequence>MIGRRMAFAALYLAGQLALILTAGDRSDNAFGFRMFHESSTLNVRLVRYIEAPSGHGTVPVPVEGTTWMARDAAGVLHRFDWRDRVHEPALAYFGATIHASYGANAQLARFQAALDDVAAHIPYDAETRQLGLEIDVRKNGREPKHVSLTSRSRTAEGP</sequence>
<gene>
    <name evidence="1" type="ORF">LVJ94_42145</name>
</gene>
<evidence type="ECO:0000313" key="2">
    <source>
        <dbReference type="Proteomes" id="UP001374803"/>
    </source>
</evidence>
<dbReference type="EMBL" id="CP089983">
    <property type="protein sequence ID" value="WXB03493.1"/>
    <property type="molecule type" value="Genomic_DNA"/>
</dbReference>
<dbReference type="Proteomes" id="UP001374803">
    <property type="component" value="Chromosome"/>
</dbReference>
<protein>
    <submittedName>
        <fullName evidence="1">Uncharacterized protein</fullName>
    </submittedName>
</protein>
<name>A0ABZ2L0I6_9BACT</name>
<evidence type="ECO:0000313" key="1">
    <source>
        <dbReference type="EMBL" id="WXB03493.1"/>
    </source>
</evidence>
<reference evidence="1" key="1">
    <citation type="submission" date="2021-12" db="EMBL/GenBank/DDBJ databases">
        <title>Discovery of the Pendulisporaceae a myxobacterial family with distinct sporulation behavior and unique specialized metabolism.</title>
        <authorList>
            <person name="Garcia R."/>
            <person name="Popoff A."/>
            <person name="Bader C.D."/>
            <person name="Loehr J."/>
            <person name="Walesch S."/>
            <person name="Walt C."/>
            <person name="Boldt J."/>
            <person name="Bunk B."/>
            <person name="Haeckl F.J.F.P.J."/>
            <person name="Gunesch A.P."/>
            <person name="Birkelbach J."/>
            <person name="Nuebel U."/>
            <person name="Pietschmann T."/>
            <person name="Bach T."/>
            <person name="Mueller R."/>
        </authorList>
    </citation>
    <scope>NUCLEOTIDE SEQUENCE</scope>
    <source>
        <strain evidence="1">MSr11367</strain>
    </source>
</reference>
<keyword evidence="2" id="KW-1185">Reference proteome</keyword>
<dbReference type="RefSeq" id="WP_394833123.1">
    <property type="nucleotide sequence ID" value="NZ_CP089983.1"/>
</dbReference>
<organism evidence="1 2">
    <name type="scientific">Pendulispora rubella</name>
    <dbReference type="NCBI Taxonomy" id="2741070"/>
    <lineage>
        <taxon>Bacteria</taxon>
        <taxon>Pseudomonadati</taxon>
        <taxon>Myxococcota</taxon>
        <taxon>Myxococcia</taxon>
        <taxon>Myxococcales</taxon>
        <taxon>Sorangiineae</taxon>
        <taxon>Pendulisporaceae</taxon>
        <taxon>Pendulispora</taxon>
    </lineage>
</organism>
<accession>A0ABZ2L0I6</accession>